<dbReference type="SMART" id="SM01040">
    <property type="entry name" value="Bro-N"/>
    <property type="match status" value="1"/>
</dbReference>
<feature type="domain" description="Bro-N" evidence="1">
    <location>
        <begin position="1"/>
        <end position="107"/>
    </location>
</feature>
<reference evidence="2 3" key="1">
    <citation type="submission" date="2020-08" db="EMBL/GenBank/DDBJ databases">
        <title>Genome public.</title>
        <authorList>
            <person name="Liu C."/>
            <person name="Sun Q."/>
        </authorList>
    </citation>
    <scope>NUCLEOTIDE SEQUENCE [LARGE SCALE GENOMIC DNA]</scope>
    <source>
        <strain evidence="2 3">NSJ-66</strain>
    </source>
</reference>
<name>A0ABR7HGA9_9FIRM</name>
<dbReference type="Pfam" id="PF10552">
    <property type="entry name" value="ORF6C"/>
    <property type="match status" value="1"/>
</dbReference>
<sequence>MNDLQIFNNAEFGQIRTVEVEGKIYFVASDIARALGYEKPANAVATHCRYTLKQGIPHPQNPDKQIEVNVIPEGDMYRLVTHSKLESAERFESWVFDEVLPSIRQNGYYENPNLSTEMKAILMIDQKQVKMEQRIDKLEYDIPLYGSEADELSAHVKRKGVKILGGKQADAYKDTEIRSKVYRDIYDQIKREFGIYDDTGRPKSYKALKRKYIADAHELIDCYEAPTYLMELIEVANAQMNLGVA</sequence>
<keyword evidence="3" id="KW-1185">Reference proteome</keyword>
<evidence type="ECO:0000313" key="2">
    <source>
        <dbReference type="EMBL" id="MBC5712224.1"/>
    </source>
</evidence>
<dbReference type="PANTHER" id="PTHR36180:SF2">
    <property type="entry name" value="BRO FAMILY PROTEIN"/>
    <property type="match status" value="1"/>
</dbReference>
<dbReference type="RefSeq" id="WP_187024681.1">
    <property type="nucleotide sequence ID" value="NZ_JACOPB010000029.1"/>
</dbReference>
<comment type="caution">
    <text evidence="2">The sequence shown here is derived from an EMBL/GenBank/DDBJ whole genome shotgun (WGS) entry which is preliminary data.</text>
</comment>
<dbReference type="Proteomes" id="UP000634672">
    <property type="component" value="Unassembled WGS sequence"/>
</dbReference>
<organism evidence="2 3">
    <name type="scientific">Hungatella hominis</name>
    <dbReference type="NCBI Taxonomy" id="2763050"/>
    <lineage>
        <taxon>Bacteria</taxon>
        <taxon>Bacillati</taxon>
        <taxon>Bacillota</taxon>
        <taxon>Clostridia</taxon>
        <taxon>Lachnospirales</taxon>
        <taxon>Lachnospiraceae</taxon>
        <taxon>Hungatella</taxon>
    </lineage>
</organism>
<dbReference type="Pfam" id="PF02498">
    <property type="entry name" value="Bro-N"/>
    <property type="match status" value="1"/>
</dbReference>
<evidence type="ECO:0000259" key="1">
    <source>
        <dbReference type="PROSITE" id="PS51750"/>
    </source>
</evidence>
<dbReference type="PROSITE" id="PS51750">
    <property type="entry name" value="BRO_N"/>
    <property type="match status" value="1"/>
</dbReference>
<dbReference type="InterPro" id="IPR018878">
    <property type="entry name" value="ORF6C_dom"/>
</dbReference>
<dbReference type="PANTHER" id="PTHR36180">
    <property type="entry name" value="DNA-BINDING PROTEIN-RELATED-RELATED"/>
    <property type="match status" value="1"/>
</dbReference>
<accession>A0ABR7HGA9</accession>
<evidence type="ECO:0000313" key="3">
    <source>
        <dbReference type="Proteomes" id="UP000634672"/>
    </source>
</evidence>
<gene>
    <name evidence="2" type="ORF">H8S75_30395</name>
</gene>
<dbReference type="InterPro" id="IPR003497">
    <property type="entry name" value="BRO_N_domain"/>
</dbReference>
<proteinExistence type="predicted"/>
<protein>
    <submittedName>
        <fullName evidence="2">ORF6C domain-containing protein</fullName>
    </submittedName>
</protein>
<dbReference type="EMBL" id="JACOPB010000029">
    <property type="protein sequence ID" value="MBC5712224.1"/>
    <property type="molecule type" value="Genomic_DNA"/>
</dbReference>